<protein>
    <submittedName>
        <fullName evidence="1">Uncharacterized protein</fullName>
    </submittedName>
</protein>
<accession>A0A371II15</accession>
<sequence length="74" mass="8636">MERHQKVICDCKLPTKLEQKDKREKGGSSQNENIRTDEKILAGRLRSTLGKFVKRDLMVNNIFEDLVFKQVECV</sequence>
<gene>
    <name evidence="1" type="ORF">CR513_00252</name>
</gene>
<evidence type="ECO:0000313" key="1">
    <source>
        <dbReference type="EMBL" id="RDY14669.1"/>
    </source>
</evidence>
<evidence type="ECO:0000313" key="2">
    <source>
        <dbReference type="Proteomes" id="UP000257109"/>
    </source>
</evidence>
<feature type="non-terminal residue" evidence="1">
    <location>
        <position position="74"/>
    </location>
</feature>
<reference evidence="1" key="1">
    <citation type="submission" date="2018-05" db="EMBL/GenBank/DDBJ databases">
        <title>Draft genome of Mucuna pruriens seed.</title>
        <authorList>
            <person name="Nnadi N.E."/>
            <person name="Vos R."/>
            <person name="Hasami M.H."/>
            <person name="Devisetty U.K."/>
            <person name="Aguiy J.C."/>
        </authorList>
    </citation>
    <scope>NUCLEOTIDE SEQUENCE [LARGE SCALE GENOMIC DNA]</scope>
    <source>
        <strain evidence="1">JCA_2017</strain>
    </source>
</reference>
<comment type="caution">
    <text evidence="1">The sequence shown here is derived from an EMBL/GenBank/DDBJ whole genome shotgun (WGS) entry which is preliminary data.</text>
</comment>
<organism evidence="1 2">
    <name type="scientific">Mucuna pruriens</name>
    <name type="common">Velvet bean</name>
    <name type="synonym">Dolichos pruriens</name>
    <dbReference type="NCBI Taxonomy" id="157652"/>
    <lineage>
        <taxon>Eukaryota</taxon>
        <taxon>Viridiplantae</taxon>
        <taxon>Streptophyta</taxon>
        <taxon>Embryophyta</taxon>
        <taxon>Tracheophyta</taxon>
        <taxon>Spermatophyta</taxon>
        <taxon>Magnoliopsida</taxon>
        <taxon>eudicotyledons</taxon>
        <taxon>Gunneridae</taxon>
        <taxon>Pentapetalae</taxon>
        <taxon>rosids</taxon>
        <taxon>fabids</taxon>
        <taxon>Fabales</taxon>
        <taxon>Fabaceae</taxon>
        <taxon>Papilionoideae</taxon>
        <taxon>50 kb inversion clade</taxon>
        <taxon>NPAAA clade</taxon>
        <taxon>indigoferoid/millettioid clade</taxon>
        <taxon>Phaseoleae</taxon>
        <taxon>Mucuna</taxon>
    </lineage>
</organism>
<dbReference type="EMBL" id="QJKJ01000033">
    <property type="protein sequence ID" value="RDY14669.1"/>
    <property type="molecule type" value="Genomic_DNA"/>
</dbReference>
<dbReference type="Proteomes" id="UP000257109">
    <property type="component" value="Unassembled WGS sequence"/>
</dbReference>
<name>A0A371II15_MUCPR</name>
<dbReference type="AlphaFoldDB" id="A0A371II15"/>
<feature type="non-terminal residue" evidence="1">
    <location>
        <position position="1"/>
    </location>
</feature>
<keyword evidence="2" id="KW-1185">Reference proteome</keyword>
<proteinExistence type="predicted"/>